<dbReference type="EMBL" id="WWSR01000015">
    <property type="protein sequence ID" value="MZJ39981.1"/>
    <property type="molecule type" value="Genomic_DNA"/>
</dbReference>
<name>A0A6N9JKJ1_9ACTN</name>
<evidence type="ECO:0000313" key="1">
    <source>
        <dbReference type="EMBL" id="MZJ39981.1"/>
    </source>
</evidence>
<dbReference type="AlphaFoldDB" id="A0A6N9JKJ1"/>
<reference evidence="1 2" key="1">
    <citation type="journal article" date="2019" name="Nat. Med.">
        <title>A library of human gut bacterial isolates paired with longitudinal multiomics data enables mechanistic microbiome research.</title>
        <authorList>
            <person name="Poyet M."/>
            <person name="Groussin M."/>
            <person name="Gibbons S.M."/>
            <person name="Avila-Pacheco J."/>
            <person name="Jiang X."/>
            <person name="Kearney S.M."/>
            <person name="Perrotta A.R."/>
            <person name="Berdy B."/>
            <person name="Zhao S."/>
            <person name="Lieberman T.D."/>
            <person name="Swanson P.K."/>
            <person name="Smith M."/>
            <person name="Roesemann S."/>
            <person name="Alexander J.E."/>
            <person name="Rich S.A."/>
            <person name="Livny J."/>
            <person name="Vlamakis H."/>
            <person name="Clish C."/>
            <person name="Bullock K."/>
            <person name="Deik A."/>
            <person name="Scott J."/>
            <person name="Pierce K.A."/>
            <person name="Xavier R.J."/>
            <person name="Alm E.J."/>
        </authorList>
    </citation>
    <scope>NUCLEOTIDE SEQUENCE [LARGE SCALE GENOMIC DNA]</scope>
    <source>
        <strain evidence="1 2">BIOML-A20</strain>
    </source>
</reference>
<accession>A0A6N9JKJ1</accession>
<evidence type="ECO:0008006" key="3">
    <source>
        <dbReference type="Google" id="ProtNLM"/>
    </source>
</evidence>
<evidence type="ECO:0000313" key="2">
    <source>
        <dbReference type="Proteomes" id="UP000469380"/>
    </source>
</evidence>
<comment type="caution">
    <text evidence="1">The sequence shown here is derived from an EMBL/GenBank/DDBJ whole genome shotgun (WGS) entry which is preliminary data.</text>
</comment>
<organism evidence="1 2">
    <name type="scientific">Collinsella aerofaciens</name>
    <dbReference type="NCBI Taxonomy" id="74426"/>
    <lineage>
        <taxon>Bacteria</taxon>
        <taxon>Bacillati</taxon>
        <taxon>Actinomycetota</taxon>
        <taxon>Coriobacteriia</taxon>
        <taxon>Coriobacteriales</taxon>
        <taxon>Coriobacteriaceae</taxon>
        <taxon>Collinsella</taxon>
    </lineage>
</organism>
<dbReference type="SUPFAM" id="SSF52540">
    <property type="entry name" value="P-loop containing nucleoside triphosphate hydrolases"/>
    <property type="match status" value="1"/>
</dbReference>
<gene>
    <name evidence="1" type="ORF">GT464_08520</name>
</gene>
<dbReference type="RefSeq" id="WP_161160827.1">
    <property type="nucleotide sequence ID" value="NZ_WWSR01000015.1"/>
</dbReference>
<proteinExistence type="predicted"/>
<protein>
    <recommendedName>
        <fullName evidence="3">Terminase</fullName>
    </recommendedName>
</protein>
<sequence>MEPRQTPTYEANVPEDLSGDGGMACELATAYFGDPLPWQPHLLDAMLARDARDKYLLRTLGISIPRQNGKSWVVRARCFYGALNGEKILYTCQHGDTSDQMFKELSQPFEDEDETDLRNLLLAVRKTNGQQAISLKNGGLIRFTTRTNSLARGKTYDVLIYDEAQELTDTQQAASLPAISASAMHNPQTIYLGTPPGPDNVGTVFRDLHDDVHDGESEMAWIEWGADEIGDVHDESRWYEYNPSMGTVLNYEAVKGESEQMQPDVFARERLGWWAKTGGSLLYALSSKKWDGCRRDSAPTDGKLAFGVKFSADGSNAAVSWALADRDGPSYVELYDVMGASGGTVAISDMLLRNRDEIACACIDGKSGADALKRRMLDGGFSKCALVMGTPAIVQAAASMLKDEVDSGTLSHIESPALDDSARKSLKRDIGRDGWGFADGPDSIAAPIESASLALWAARTTKRDPRREQEASF</sequence>
<dbReference type="InterPro" id="IPR027417">
    <property type="entry name" value="P-loop_NTPase"/>
</dbReference>
<dbReference type="Proteomes" id="UP000469380">
    <property type="component" value="Unassembled WGS sequence"/>
</dbReference>
<dbReference type="Gene3D" id="3.40.50.300">
    <property type="entry name" value="P-loop containing nucleotide triphosphate hydrolases"/>
    <property type="match status" value="1"/>
</dbReference>